<evidence type="ECO:0000313" key="3">
    <source>
        <dbReference type="Proteomes" id="UP000078389"/>
    </source>
</evidence>
<gene>
    <name evidence="2" type="ORF">A3840_09520</name>
</gene>
<dbReference type="Pfam" id="PF01636">
    <property type="entry name" value="APH"/>
    <property type="match status" value="1"/>
</dbReference>
<keyword evidence="3" id="KW-1185">Reference proteome</keyword>
<dbReference type="InterPro" id="IPR011009">
    <property type="entry name" value="Kinase-like_dom_sf"/>
</dbReference>
<sequence length="267" mass="28979">MGRGALTAEDGELLPGGGRTAVRRIGDVVHRDTGPWAPAVHALLRFLEAERFSGAPRVVGTGFDQQGRETLTYLPGASPHPGPWPDEAHFALGGMLAEFHRLSVRFVPPAGAVWRDWFGRALGDGARLIGHCDLGDWNILAENGRPTGFIDWEQAGPVDPMVELAQLCWLNAHLFDDDLQARLGLAPAATRARHFRAIVDGYGLPAGARERLVDTMVILALHDSANEAVEAAITPDSTAPVEALWAMAWRARSAAWMDRHRTLLARA</sequence>
<feature type="domain" description="Aminoglycoside phosphotransferase" evidence="1">
    <location>
        <begin position="114"/>
        <end position="188"/>
    </location>
</feature>
<name>A0A178HZS6_9HYPH</name>
<dbReference type="SUPFAM" id="SSF56112">
    <property type="entry name" value="Protein kinase-like (PK-like)"/>
    <property type="match status" value="1"/>
</dbReference>
<reference evidence="2 3" key="1">
    <citation type="submission" date="2016-03" db="EMBL/GenBank/DDBJ databases">
        <title>Genome sequencing of Devosia sp. S37.</title>
        <authorList>
            <person name="Mohd Nor M."/>
        </authorList>
    </citation>
    <scope>NUCLEOTIDE SEQUENCE [LARGE SCALE GENOMIC DNA]</scope>
    <source>
        <strain evidence="2 3">S37</strain>
    </source>
</reference>
<organism evidence="2 3">
    <name type="scientific">Devosia elaeis</name>
    <dbReference type="NCBI Taxonomy" id="1770058"/>
    <lineage>
        <taxon>Bacteria</taxon>
        <taxon>Pseudomonadati</taxon>
        <taxon>Pseudomonadota</taxon>
        <taxon>Alphaproteobacteria</taxon>
        <taxon>Hyphomicrobiales</taxon>
        <taxon>Devosiaceae</taxon>
        <taxon>Devosia</taxon>
    </lineage>
</organism>
<dbReference type="InterPro" id="IPR002575">
    <property type="entry name" value="Aminoglycoside_PTrfase"/>
</dbReference>
<comment type="caution">
    <text evidence="2">The sequence shown here is derived from an EMBL/GenBank/DDBJ whole genome shotgun (WGS) entry which is preliminary data.</text>
</comment>
<accession>A0A178HZS6</accession>
<dbReference type="AlphaFoldDB" id="A0A178HZS6"/>
<dbReference type="EMBL" id="LVVY01000081">
    <property type="protein sequence ID" value="OAM77574.1"/>
    <property type="molecule type" value="Genomic_DNA"/>
</dbReference>
<dbReference type="Proteomes" id="UP000078389">
    <property type="component" value="Unassembled WGS sequence"/>
</dbReference>
<proteinExistence type="predicted"/>
<protein>
    <submittedName>
        <fullName evidence="2">Trifolitoxin immunity protein</fullName>
    </submittedName>
</protein>
<dbReference type="OrthoDB" id="236897at2"/>
<dbReference type="Gene3D" id="3.90.1200.10">
    <property type="match status" value="1"/>
</dbReference>
<evidence type="ECO:0000313" key="2">
    <source>
        <dbReference type="EMBL" id="OAM77574.1"/>
    </source>
</evidence>
<evidence type="ECO:0000259" key="1">
    <source>
        <dbReference type="Pfam" id="PF01636"/>
    </source>
</evidence>
<dbReference type="STRING" id="1770058.A3840_09520"/>